<dbReference type="Proteomes" id="UP001140094">
    <property type="component" value="Unassembled WGS sequence"/>
</dbReference>
<evidence type="ECO:0000256" key="6">
    <source>
        <dbReference type="PROSITE-ProRule" id="PRU00094"/>
    </source>
</evidence>
<dbReference type="CDD" id="cd00202">
    <property type="entry name" value="ZnF_GATA"/>
    <property type="match status" value="1"/>
</dbReference>
<dbReference type="GO" id="GO:0045944">
    <property type="term" value="P:positive regulation of transcription by RNA polymerase II"/>
    <property type="evidence" value="ECO:0007669"/>
    <property type="project" value="TreeGrafter"/>
</dbReference>
<gene>
    <name evidence="9" type="ORF">H4R20_002436</name>
</gene>
<feature type="region of interest" description="Disordered" evidence="7">
    <location>
        <begin position="262"/>
        <end position="283"/>
    </location>
</feature>
<feature type="region of interest" description="Disordered" evidence="7">
    <location>
        <begin position="34"/>
        <end position="69"/>
    </location>
</feature>
<accession>A0A9W8I3U5</accession>
<keyword evidence="2" id="KW-0479">Metal-binding</keyword>
<evidence type="ECO:0000256" key="1">
    <source>
        <dbReference type="ARBA" id="ARBA00004123"/>
    </source>
</evidence>
<dbReference type="Gene3D" id="3.30.50.10">
    <property type="entry name" value="Erythroid Transcription Factor GATA-1, subunit A"/>
    <property type="match status" value="1"/>
</dbReference>
<comment type="caution">
    <text evidence="9">The sequence shown here is derived from an EMBL/GenBank/DDBJ whole genome shotgun (WGS) entry which is preliminary data.</text>
</comment>
<dbReference type="GO" id="GO:0005634">
    <property type="term" value="C:nucleus"/>
    <property type="evidence" value="ECO:0007669"/>
    <property type="project" value="UniProtKB-SubCell"/>
</dbReference>
<dbReference type="InterPro" id="IPR039355">
    <property type="entry name" value="Transcription_factor_GATA"/>
</dbReference>
<dbReference type="InterPro" id="IPR000679">
    <property type="entry name" value="Znf_GATA"/>
</dbReference>
<dbReference type="PANTHER" id="PTHR10071">
    <property type="entry name" value="TRANSCRIPTION FACTOR GATA FAMILY MEMBER"/>
    <property type="match status" value="1"/>
</dbReference>
<keyword evidence="4" id="KW-0862">Zinc</keyword>
<keyword evidence="5" id="KW-0539">Nucleus</keyword>
<dbReference type="SUPFAM" id="SSF57716">
    <property type="entry name" value="Glucocorticoid receptor-like (DNA-binding domain)"/>
    <property type="match status" value="1"/>
</dbReference>
<organism evidence="9 10">
    <name type="scientific">Coemansia guatemalensis</name>
    <dbReference type="NCBI Taxonomy" id="2761395"/>
    <lineage>
        <taxon>Eukaryota</taxon>
        <taxon>Fungi</taxon>
        <taxon>Fungi incertae sedis</taxon>
        <taxon>Zoopagomycota</taxon>
        <taxon>Kickxellomycotina</taxon>
        <taxon>Kickxellomycetes</taxon>
        <taxon>Kickxellales</taxon>
        <taxon>Kickxellaceae</taxon>
        <taxon>Coemansia</taxon>
    </lineage>
</organism>
<dbReference type="AlphaFoldDB" id="A0A9W8I3U5"/>
<dbReference type="SMART" id="SM00401">
    <property type="entry name" value="ZnF_GATA"/>
    <property type="match status" value="1"/>
</dbReference>
<evidence type="ECO:0000313" key="10">
    <source>
        <dbReference type="Proteomes" id="UP001140094"/>
    </source>
</evidence>
<dbReference type="GO" id="GO:0008270">
    <property type="term" value="F:zinc ion binding"/>
    <property type="evidence" value="ECO:0007669"/>
    <property type="project" value="UniProtKB-KW"/>
</dbReference>
<dbReference type="GO" id="GO:0045165">
    <property type="term" value="P:cell fate commitment"/>
    <property type="evidence" value="ECO:0007669"/>
    <property type="project" value="TreeGrafter"/>
</dbReference>
<dbReference type="GO" id="GO:0000981">
    <property type="term" value="F:DNA-binding transcription factor activity, RNA polymerase II-specific"/>
    <property type="evidence" value="ECO:0007669"/>
    <property type="project" value="TreeGrafter"/>
</dbReference>
<dbReference type="PROSITE" id="PS50114">
    <property type="entry name" value="GATA_ZN_FINGER_2"/>
    <property type="match status" value="1"/>
</dbReference>
<reference evidence="9" key="1">
    <citation type="submission" date="2022-07" db="EMBL/GenBank/DDBJ databases">
        <title>Phylogenomic reconstructions and comparative analyses of Kickxellomycotina fungi.</title>
        <authorList>
            <person name="Reynolds N.K."/>
            <person name="Stajich J.E."/>
            <person name="Barry K."/>
            <person name="Grigoriev I.V."/>
            <person name="Crous P."/>
            <person name="Smith M.E."/>
        </authorList>
    </citation>
    <scope>NUCLEOTIDE SEQUENCE</scope>
    <source>
        <strain evidence="9">NRRL 1565</strain>
    </source>
</reference>
<evidence type="ECO:0000256" key="5">
    <source>
        <dbReference type="ARBA" id="ARBA00023242"/>
    </source>
</evidence>
<feature type="region of interest" description="Disordered" evidence="7">
    <location>
        <begin position="1"/>
        <end position="20"/>
    </location>
</feature>
<dbReference type="PANTHER" id="PTHR10071:SF281">
    <property type="entry name" value="BOX A-BINDING FACTOR-RELATED"/>
    <property type="match status" value="1"/>
</dbReference>
<comment type="subcellular location">
    <subcellularLocation>
        <location evidence="1">Nucleus</location>
    </subcellularLocation>
</comment>
<evidence type="ECO:0000259" key="8">
    <source>
        <dbReference type="PROSITE" id="PS50114"/>
    </source>
</evidence>
<evidence type="ECO:0000256" key="7">
    <source>
        <dbReference type="SAM" id="MobiDB-lite"/>
    </source>
</evidence>
<evidence type="ECO:0000256" key="4">
    <source>
        <dbReference type="ARBA" id="ARBA00022833"/>
    </source>
</evidence>
<protein>
    <recommendedName>
        <fullName evidence="8">GATA-type domain-containing protein</fullName>
    </recommendedName>
</protein>
<dbReference type="EMBL" id="JANBUO010000382">
    <property type="protein sequence ID" value="KAJ2804611.1"/>
    <property type="molecule type" value="Genomic_DNA"/>
</dbReference>
<name>A0A9W8I3U5_9FUNG</name>
<evidence type="ECO:0000256" key="3">
    <source>
        <dbReference type="ARBA" id="ARBA00022771"/>
    </source>
</evidence>
<dbReference type="GO" id="GO:0000978">
    <property type="term" value="F:RNA polymerase II cis-regulatory region sequence-specific DNA binding"/>
    <property type="evidence" value="ECO:0007669"/>
    <property type="project" value="TreeGrafter"/>
</dbReference>
<sequence>MAFPMLSSSPTLTTSADSEMTFTVQPLEGRRVLRPARSAPHPYIPRHPSSRVLRRNSSTTTPLTAFGHKPNRSSAVVLPAIDQSGQYKRCDNCTTAETPSWRRHPETQKLLCNACGLYLRLHRRARPITLDDSGHIQVIRKNAAVQREPINMIQNTMYTARIPSQHNSFNLAFNYLSQTSQPTLQATTTTLSSLQGMDNQHLMSDAVHHLNGSSITPDNEHIMPGIVDDMLHLNVIDNRTPMSPVRSDIGWLQGICSPQQDVSSLDIKPADNQPWLNEDKKHP</sequence>
<dbReference type="GO" id="GO:0000122">
    <property type="term" value="P:negative regulation of transcription by RNA polymerase II"/>
    <property type="evidence" value="ECO:0007669"/>
    <property type="project" value="TreeGrafter"/>
</dbReference>
<evidence type="ECO:0000256" key="2">
    <source>
        <dbReference type="ARBA" id="ARBA00022723"/>
    </source>
</evidence>
<proteinExistence type="predicted"/>
<evidence type="ECO:0000313" key="9">
    <source>
        <dbReference type="EMBL" id="KAJ2804611.1"/>
    </source>
</evidence>
<dbReference type="InterPro" id="IPR013088">
    <property type="entry name" value="Znf_NHR/GATA"/>
</dbReference>
<dbReference type="Pfam" id="PF00320">
    <property type="entry name" value="GATA"/>
    <property type="match status" value="1"/>
</dbReference>
<feature type="domain" description="GATA-type" evidence="8">
    <location>
        <begin position="84"/>
        <end position="140"/>
    </location>
</feature>
<keyword evidence="3 6" id="KW-0863">Zinc-finger</keyword>
<feature type="compositionally biased region" description="Low complexity" evidence="7">
    <location>
        <begin position="1"/>
        <end position="15"/>
    </location>
</feature>
<keyword evidence="10" id="KW-1185">Reference proteome</keyword>
<dbReference type="OrthoDB" id="515401at2759"/>